<accession>A0ABX1F6C1</accession>
<keyword evidence="5" id="KW-1185">Reference proteome</keyword>
<protein>
    <submittedName>
        <fullName evidence="4">Bifunctional diguanylate cyclase/phosphodiesterase</fullName>
    </submittedName>
</protein>
<dbReference type="NCBIfam" id="TIGR00254">
    <property type="entry name" value="GGDEF"/>
    <property type="match status" value="1"/>
</dbReference>
<dbReference type="PANTHER" id="PTHR44757:SF2">
    <property type="entry name" value="BIOFILM ARCHITECTURE MAINTENANCE PROTEIN MBAA"/>
    <property type="match status" value="1"/>
</dbReference>
<keyword evidence="1" id="KW-1133">Transmembrane helix</keyword>
<feature type="transmembrane region" description="Helical" evidence="1">
    <location>
        <begin position="141"/>
        <end position="162"/>
    </location>
</feature>
<dbReference type="Pfam" id="PF00990">
    <property type="entry name" value="GGDEF"/>
    <property type="match status" value="1"/>
</dbReference>
<dbReference type="InterPro" id="IPR001633">
    <property type="entry name" value="EAL_dom"/>
</dbReference>
<dbReference type="SUPFAM" id="SSF55073">
    <property type="entry name" value="Nucleotide cyclase"/>
    <property type="match status" value="1"/>
</dbReference>
<dbReference type="PROSITE" id="PS50887">
    <property type="entry name" value="GGDEF"/>
    <property type="match status" value="1"/>
</dbReference>
<evidence type="ECO:0000313" key="5">
    <source>
        <dbReference type="Proteomes" id="UP000765160"/>
    </source>
</evidence>
<dbReference type="SUPFAM" id="SSF141868">
    <property type="entry name" value="EAL domain-like"/>
    <property type="match status" value="1"/>
</dbReference>
<dbReference type="InterPro" id="IPR043128">
    <property type="entry name" value="Rev_trsase/Diguanyl_cyclase"/>
</dbReference>
<dbReference type="InterPro" id="IPR000160">
    <property type="entry name" value="GGDEF_dom"/>
</dbReference>
<dbReference type="InterPro" id="IPR029787">
    <property type="entry name" value="Nucleotide_cyclase"/>
</dbReference>
<name>A0ABX1F6C1_9PROT</name>
<dbReference type="CDD" id="cd01949">
    <property type="entry name" value="GGDEF"/>
    <property type="match status" value="1"/>
</dbReference>
<dbReference type="InterPro" id="IPR052155">
    <property type="entry name" value="Biofilm_reg_signaling"/>
</dbReference>
<evidence type="ECO:0000259" key="3">
    <source>
        <dbReference type="PROSITE" id="PS50887"/>
    </source>
</evidence>
<dbReference type="Gene3D" id="3.20.20.450">
    <property type="entry name" value="EAL domain"/>
    <property type="match status" value="1"/>
</dbReference>
<evidence type="ECO:0000259" key="2">
    <source>
        <dbReference type="PROSITE" id="PS50883"/>
    </source>
</evidence>
<gene>
    <name evidence="4" type="ORF">HB662_24345</name>
</gene>
<reference evidence="4 5" key="1">
    <citation type="submission" date="2020-03" db="EMBL/GenBank/DDBJ databases">
        <title>Roseomonas selenitidurans sp. nov. isolated from soil.</title>
        <authorList>
            <person name="Liu H."/>
        </authorList>
    </citation>
    <scope>NUCLEOTIDE SEQUENCE [LARGE SCALE GENOMIC DNA]</scope>
    <source>
        <strain evidence="4 5">JCM 15073</strain>
    </source>
</reference>
<dbReference type="EMBL" id="JAAVTX010000007">
    <property type="protein sequence ID" value="NKE47930.1"/>
    <property type="molecule type" value="Genomic_DNA"/>
</dbReference>
<dbReference type="InterPro" id="IPR035919">
    <property type="entry name" value="EAL_sf"/>
</dbReference>
<dbReference type="Gene3D" id="3.30.70.270">
    <property type="match status" value="1"/>
</dbReference>
<dbReference type="CDD" id="cd01948">
    <property type="entry name" value="EAL"/>
    <property type="match status" value="1"/>
</dbReference>
<organism evidence="4 5">
    <name type="scientific">Falsiroseomonas frigidaquae</name>
    <dbReference type="NCBI Taxonomy" id="487318"/>
    <lineage>
        <taxon>Bacteria</taxon>
        <taxon>Pseudomonadati</taxon>
        <taxon>Pseudomonadota</taxon>
        <taxon>Alphaproteobacteria</taxon>
        <taxon>Acetobacterales</taxon>
        <taxon>Roseomonadaceae</taxon>
        <taxon>Falsiroseomonas</taxon>
    </lineage>
</organism>
<evidence type="ECO:0000256" key="1">
    <source>
        <dbReference type="SAM" id="Phobius"/>
    </source>
</evidence>
<evidence type="ECO:0000313" key="4">
    <source>
        <dbReference type="EMBL" id="NKE47930.1"/>
    </source>
</evidence>
<dbReference type="Pfam" id="PF00563">
    <property type="entry name" value="EAL"/>
    <property type="match status" value="1"/>
</dbReference>
<comment type="caution">
    <text evidence="4">The sequence shown here is derived from an EMBL/GenBank/DDBJ whole genome shotgun (WGS) entry which is preliminary data.</text>
</comment>
<proteinExistence type="predicted"/>
<dbReference type="Proteomes" id="UP000765160">
    <property type="component" value="Unassembled WGS sequence"/>
</dbReference>
<keyword evidence="1" id="KW-0472">Membrane</keyword>
<dbReference type="SMART" id="SM00052">
    <property type="entry name" value="EAL"/>
    <property type="match status" value="1"/>
</dbReference>
<keyword evidence="1" id="KW-0812">Transmembrane</keyword>
<dbReference type="PANTHER" id="PTHR44757">
    <property type="entry name" value="DIGUANYLATE CYCLASE DGCP"/>
    <property type="match status" value="1"/>
</dbReference>
<feature type="domain" description="GGDEF" evidence="3">
    <location>
        <begin position="208"/>
        <end position="342"/>
    </location>
</feature>
<dbReference type="PROSITE" id="PS50883">
    <property type="entry name" value="EAL"/>
    <property type="match status" value="1"/>
</dbReference>
<feature type="domain" description="EAL" evidence="2">
    <location>
        <begin position="351"/>
        <end position="601"/>
    </location>
</feature>
<dbReference type="RefSeq" id="WP_168053745.1">
    <property type="nucleotide sequence ID" value="NZ_JAATJR010000007.1"/>
</dbReference>
<sequence length="609" mass="66131">MLRLASLTVVLTLAAVGANQLLLEQTLQTAAHGWATQVARDMLREEPRLGQLLRSAPAELAERELLQDFPLPQEFSGFRLLGTSGAPLLEMAAPDRGQPIDAAHPPHVEVPVEDAQGTAGALQMTLRETGRRRYLVRVFRIAQASVVLFGGAMLALLLWLGLRGRREEAAAIRARTLLRHDSLTGLATHAELRKSLARALPGARAGQRQVGVLVMNLRGFRDVNALHGRATGDAVLEALARRLRTLVRREDTVARLSADRFAVVQTAMAGEEDAVALAERLANALAEPLLLPNTPSLTLCVEFGLAVAPQDGDEAELLLARAEAALSAARGVPKPAIRGFQPAMDEALRARRAIEADLQQAIEAEALVLHYQPQRRLRDRRLVGFEALLRWPHPLRGLVPPIEFIPLAEQNGMIVPLGAWVIRAACAEAARWPGEQRVAVNLSPAQFRHGDLVHTVADALARSGLSAHRLELEITESLLQEDPEDVVALLRDLRGLGVSIAMDDFGTGWSSLAHLWRFPFGKLKIDRAFITDLACDPKLSAIVATIVGLGRILDMTVVAEGVETEEQARILAAEGCEQGQGWLFGRPMPAEAARRLSAEEWAEAARSVA</sequence>
<dbReference type="SMART" id="SM00267">
    <property type="entry name" value="GGDEF"/>
    <property type="match status" value="1"/>
</dbReference>